<dbReference type="Gene3D" id="2.170.16.10">
    <property type="entry name" value="Hedgehog/Intein (Hint) domain"/>
    <property type="match status" value="1"/>
</dbReference>
<protein>
    <submittedName>
        <fullName evidence="2">Hint domain-containing protein</fullName>
    </submittedName>
</protein>
<accession>A0ABS3LUJ5</accession>
<dbReference type="InterPro" id="IPR028992">
    <property type="entry name" value="Hedgehog/Intein_dom"/>
</dbReference>
<dbReference type="RefSeq" id="WP_207880862.1">
    <property type="nucleotide sequence ID" value="NZ_JAFVMF010000006.1"/>
</dbReference>
<evidence type="ECO:0000259" key="1">
    <source>
        <dbReference type="Pfam" id="PF13403"/>
    </source>
</evidence>
<proteinExistence type="predicted"/>
<reference evidence="2 3" key="1">
    <citation type="submission" date="2021-03" db="EMBL/GenBank/DDBJ databases">
        <title>The complete genome sequence of Acetobacter sacchari TBRC 11175.</title>
        <authorList>
            <person name="Charoenyingcharoen P."/>
            <person name="Yukphan P."/>
        </authorList>
    </citation>
    <scope>NUCLEOTIDE SEQUENCE [LARGE SCALE GENOMIC DNA]</scope>
    <source>
        <strain evidence="2 3">TBRC 11175</strain>
    </source>
</reference>
<gene>
    <name evidence="2" type="ORF">J2D73_07225</name>
</gene>
<dbReference type="SUPFAM" id="SSF51294">
    <property type="entry name" value="Hedgehog/intein (Hint) domain"/>
    <property type="match status" value="1"/>
</dbReference>
<keyword evidence="3" id="KW-1185">Reference proteome</keyword>
<dbReference type="Proteomes" id="UP000664771">
    <property type="component" value="Unassembled WGS sequence"/>
</dbReference>
<evidence type="ECO:0000313" key="2">
    <source>
        <dbReference type="EMBL" id="MBO1359588.1"/>
    </source>
</evidence>
<evidence type="ECO:0000313" key="3">
    <source>
        <dbReference type="Proteomes" id="UP000664771"/>
    </source>
</evidence>
<comment type="caution">
    <text evidence="2">The sequence shown here is derived from an EMBL/GenBank/DDBJ whole genome shotgun (WGS) entry which is preliminary data.</text>
</comment>
<dbReference type="EMBL" id="JAFVMF010000006">
    <property type="protein sequence ID" value="MBO1359588.1"/>
    <property type="molecule type" value="Genomic_DNA"/>
</dbReference>
<feature type="domain" description="Hedgehog/Intein (Hint)" evidence="1">
    <location>
        <begin position="294"/>
        <end position="435"/>
    </location>
</feature>
<name>A0ABS3LUJ5_9PROT</name>
<sequence>MSTDSWIGAAAGGAWSTAGNWSAGAVPDQNSQAIIGSAGGTANVTLTIPGGVSANTIEVDSGSSATIVGSVNGLQNVHAYGGTITFGPGSSSSNVNLAVTSSGKAIIESVNDTFTNVTASGSGSTVELSGLSNYSLSNANFSSDAVLELDDTTMSYFSGNFNSGSSVVLNNNSSISIDNLSAAVTVNGGSTLTLTGNYNGGASVVMGSGSGNTVILSGSAAQSNLKISGVELTDKIGVAGKTVTSATYTNTNGSGSVTLTTSDGSSYTYSGIQFASDVPTGTQTVTAVNGEAVVCFLADSMIATANGEVAVQDIRIGDSLVAFDWRRGENVTRTVVWVGKARAVIKPDLPDDEAGYPVRIVKDAIAVGVPYKDMLITAEHCLFFEGKFVPARMLVNGRSISYDKSFTSYDYYHIETTDHSVIVADGVHTESYLDTGNRGSFVQHGQVVQFGAARPLNWDDHSGAPLCTERSFVEPLFHSLNARAAQMNLAETVTSERVVTTDADVRLLTGNGQIIRPIREDGDRVVFILPSGLESVQIASRFSRPSDMVGPFVDDRRKFGVLVGKISLYEGSVEAEMTEHLTQAELAGWNGLESSEARWTSGEGVITLPERNVKAPAMLSVQVLATTQYILKDLQEARAAQAA</sequence>
<dbReference type="Pfam" id="PF13403">
    <property type="entry name" value="Hint_2"/>
    <property type="match status" value="1"/>
</dbReference>
<dbReference type="InterPro" id="IPR036844">
    <property type="entry name" value="Hint_dom_sf"/>
</dbReference>
<organism evidence="2 3">
    <name type="scientific">Acetobacter sacchari</name>
    <dbReference type="NCBI Taxonomy" id="2661687"/>
    <lineage>
        <taxon>Bacteria</taxon>
        <taxon>Pseudomonadati</taxon>
        <taxon>Pseudomonadota</taxon>
        <taxon>Alphaproteobacteria</taxon>
        <taxon>Acetobacterales</taxon>
        <taxon>Acetobacteraceae</taxon>
        <taxon>Acetobacter</taxon>
    </lineage>
</organism>